<proteinExistence type="predicted"/>
<name>A0A9Q0EHU4_9TELE</name>
<dbReference type="InterPro" id="IPR036770">
    <property type="entry name" value="Ankyrin_rpt-contain_sf"/>
</dbReference>
<dbReference type="PANTHER" id="PTHR24189:SF50">
    <property type="entry name" value="ANKYRIN REPEAT AND SOCS BOX PROTEIN 2"/>
    <property type="match status" value="1"/>
</dbReference>
<comment type="caution">
    <text evidence="4">The sequence shown here is derived from an EMBL/GenBank/DDBJ whole genome shotgun (WGS) entry which is preliminary data.</text>
</comment>
<evidence type="ECO:0000256" key="1">
    <source>
        <dbReference type="ARBA" id="ARBA00022737"/>
    </source>
</evidence>
<feature type="repeat" description="ANK" evidence="3">
    <location>
        <begin position="90"/>
        <end position="119"/>
    </location>
</feature>
<dbReference type="Gene3D" id="1.25.40.20">
    <property type="entry name" value="Ankyrin repeat-containing domain"/>
    <property type="match status" value="2"/>
</dbReference>
<evidence type="ECO:0000313" key="5">
    <source>
        <dbReference type="Proteomes" id="UP001148018"/>
    </source>
</evidence>
<dbReference type="InterPro" id="IPR002110">
    <property type="entry name" value="Ankyrin_rpt"/>
</dbReference>
<reference evidence="4" key="1">
    <citation type="submission" date="2022-07" db="EMBL/GenBank/DDBJ databases">
        <title>Chromosome-level genome of Muraenolepis orangiensis.</title>
        <authorList>
            <person name="Kim J."/>
        </authorList>
    </citation>
    <scope>NUCLEOTIDE SEQUENCE</scope>
    <source>
        <strain evidence="4">KU_S4_2022</strain>
        <tissue evidence="4">Muscle</tissue>
    </source>
</reference>
<dbReference type="EMBL" id="JANIIK010000040">
    <property type="protein sequence ID" value="KAJ3607549.1"/>
    <property type="molecule type" value="Genomic_DNA"/>
</dbReference>
<dbReference type="PROSITE" id="PS50088">
    <property type="entry name" value="ANK_REPEAT"/>
    <property type="match status" value="4"/>
</dbReference>
<dbReference type="OrthoDB" id="194358at2759"/>
<accession>A0A9Q0EHU4</accession>
<dbReference type="SMART" id="SM00248">
    <property type="entry name" value="ANK"/>
    <property type="match status" value="4"/>
</dbReference>
<dbReference type="PANTHER" id="PTHR24189">
    <property type="entry name" value="MYOTROPHIN"/>
    <property type="match status" value="1"/>
</dbReference>
<evidence type="ECO:0000313" key="4">
    <source>
        <dbReference type="EMBL" id="KAJ3607549.1"/>
    </source>
</evidence>
<keyword evidence="2 3" id="KW-0040">ANK repeat</keyword>
<evidence type="ECO:0000256" key="2">
    <source>
        <dbReference type="ARBA" id="ARBA00023043"/>
    </source>
</evidence>
<feature type="repeat" description="ANK" evidence="3">
    <location>
        <begin position="57"/>
        <end position="89"/>
    </location>
</feature>
<sequence>MTEDLQHNYYYSVSTEHRGGVGISPREHGPVFSKTELCLRTLCDHGVDINATLDHSSRHTALHLAVRYKVPPAVPILASYGADVNAESSCGMTPLHMASASLRKDMVSSLIRLGADVNAIIPLTGNTPLHMATTAAAVQPDKGPETSGVGCISELLEGGADPGVANRAGRTPLQEACCFGEEGLVDALLSHGGTADIDRGTEASEGCLFLFLDGCPANVWRAGGLLSKLLCLSSPPRLAARDRLGRPPAALAGPRHAAQRERLLALSQQPRSLRDLCKRSVYLSHGRGRREALRDILPHAIFDFVFDRWDAPGGVSFDDAAASVCQS</sequence>
<organism evidence="4 5">
    <name type="scientific">Muraenolepis orangiensis</name>
    <name type="common">Patagonian moray cod</name>
    <dbReference type="NCBI Taxonomy" id="630683"/>
    <lineage>
        <taxon>Eukaryota</taxon>
        <taxon>Metazoa</taxon>
        <taxon>Chordata</taxon>
        <taxon>Craniata</taxon>
        <taxon>Vertebrata</taxon>
        <taxon>Euteleostomi</taxon>
        <taxon>Actinopterygii</taxon>
        <taxon>Neopterygii</taxon>
        <taxon>Teleostei</taxon>
        <taxon>Neoteleostei</taxon>
        <taxon>Acanthomorphata</taxon>
        <taxon>Zeiogadaria</taxon>
        <taxon>Gadariae</taxon>
        <taxon>Gadiformes</taxon>
        <taxon>Muraenolepidoidei</taxon>
        <taxon>Muraenolepididae</taxon>
        <taxon>Muraenolepis</taxon>
    </lineage>
</organism>
<feature type="repeat" description="ANK" evidence="3">
    <location>
        <begin position="168"/>
        <end position="200"/>
    </location>
</feature>
<evidence type="ECO:0000256" key="3">
    <source>
        <dbReference type="PROSITE-ProRule" id="PRU00023"/>
    </source>
</evidence>
<dbReference type="Proteomes" id="UP001148018">
    <property type="component" value="Unassembled WGS sequence"/>
</dbReference>
<gene>
    <name evidence="4" type="ORF">NHX12_024600</name>
</gene>
<dbReference type="SUPFAM" id="SSF48403">
    <property type="entry name" value="Ankyrin repeat"/>
    <property type="match status" value="1"/>
</dbReference>
<dbReference type="Pfam" id="PF12796">
    <property type="entry name" value="Ank_2"/>
    <property type="match status" value="1"/>
</dbReference>
<keyword evidence="1" id="KW-0677">Repeat</keyword>
<dbReference type="PROSITE" id="PS50297">
    <property type="entry name" value="ANK_REP_REGION"/>
    <property type="match status" value="2"/>
</dbReference>
<keyword evidence="5" id="KW-1185">Reference proteome</keyword>
<feature type="repeat" description="ANK" evidence="3">
    <location>
        <begin position="124"/>
        <end position="167"/>
    </location>
</feature>
<dbReference type="AlphaFoldDB" id="A0A9Q0EHU4"/>
<protein>
    <submittedName>
        <fullName evidence="4">Uncharacterized protein</fullName>
    </submittedName>
</protein>
<dbReference type="InterPro" id="IPR050745">
    <property type="entry name" value="Multifunctional_regulatory"/>
</dbReference>
<dbReference type="Pfam" id="PF00023">
    <property type="entry name" value="Ank"/>
    <property type="match status" value="1"/>
</dbReference>